<dbReference type="GO" id="GO:0005506">
    <property type="term" value="F:iron ion binding"/>
    <property type="evidence" value="ECO:0007669"/>
    <property type="project" value="InterPro"/>
</dbReference>
<accession>A0A9P0H962</accession>
<evidence type="ECO:0000256" key="7">
    <source>
        <dbReference type="ARBA" id="ARBA00022824"/>
    </source>
</evidence>
<dbReference type="InterPro" id="IPR001128">
    <property type="entry name" value="Cyt_P450"/>
</dbReference>
<evidence type="ECO:0000256" key="10">
    <source>
        <dbReference type="ARBA" id="ARBA00023004"/>
    </source>
</evidence>
<dbReference type="Proteomes" id="UP001152798">
    <property type="component" value="Chromosome 4"/>
</dbReference>
<keyword evidence="17" id="KW-1185">Reference proteome</keyword>
<dbReference type="GO" id="GO:0005789">
    <property type="term" value="C:endoplasmic reticulum membrane"/>
    <property type="evidence" value="ECO:0007669"/>
    <property type="project" value="UniProtKB-SubCell"/>
</dbReference>
<evidence type="ECO:0000256" key="4">
    <source>
        <dbReference type="ARBA" id="ARBA00010617"/>
    </source>
</evidence>
<dbReference type="InterPro" id="IPR002401">
    <property type="entry name" value="Cyt_P450_E_grp-I"/>
</dbReference>
<dbReference type="GO" id="GO:0004497">
    <property type="term" value="F:monooxygenase activity"/>
    <property type="evidence" value="ECO:0007669"/>
    <property type="project" value="UniProtKB-KW"/>
</dbReference>
<dbReference type="AlphaFoldDB" id="A0A9P0H962"/>
<evidence type="ECO:0000256" key="12">
    <source>
        <dbReference type="ARBA" id="ARBA00023136"/>
    </source>
</evidence>
<keyword evidence="11 14" id="KW-0503">Monooxygenase</keyword>
<dbReference type="InterPro" id="IPR050476">
    <property type="entry name" value="Insect_CytP450_Detox"/>
</dbReference>
<dbReference type="PROSITE" id="PS00086">
    <property type="entry name" value="CYTOCHROME_P450"/>
    <property type="match status" value="1"/>
</dbReference>
<keyword evidence="7" id="KW-0256">Endoplasmic reticulum</keyword>
<comment type="cofactor">
    <cofactor evidence="1 13">
        <name>heme</name>
        <dbReference type="ChEBI" id="CHEBI:30413"/>
    </cofactor>
</comment>
<comment type="subcellular location">
    <subcellularLocation>
        <location evidence="3">Endoplasmic reticulum membrane</location>
        <topology evidence="3">Peripheral membrane protein</topology>
    </subcellularLocation>
    <subcellularLocation>
        <location evidence="2">Microsome membrane</location>
        <topology evidence="2">Peripheral membrane protein</topology>
    </subcellularLocation>
</comment>
<keyword evidence="15" id="KW-0812">Transmembrane</keyword>
<dbReference type="SUPFAM" id="SSF48264">
    <property type="entry name" value="Cytochrome P450"/>
    <property type="match status" value="1"/>
</dbReference>
<dbReference type="InterPro" id="IPR017972">
    <property type="entry name" value="Cyt_P450_CS"/>
</dbReference>
<dbReference type="GO" id="GO:0020037">
    <property type="term" value="F:heme binding"/>
    <property type="evidence" value="ECO:0007669"/>
    <property type="project" value="InterPro"/>
</dbReference>
<evidence type="ECO:0008006" key="18">
    <source>
        <dbReference type="Google" id="ProtNLM"/>
    </source>
</evidence>
<evidence type="ECO:0000256" key="9">
    <source>
        <dbReference type="ARBA" id="ARBA00023002"/>
    </source>
</evidence>
<dbReference type="Gene3D" id="1.10.630.10">
    <property type="entry name" value="Cytochrome P450"/>
    <property type="match status" value="1"/>
</dbReference>
<dbReference type="PANTHER" id="PTHR24292">
    <property type="entry name" value="CYTOCHROME P450"/>
    <property type="match status" value="1"/>
</dbReference>
<dbReference type="PANTHER" id="PTHR24292:SF54">
    <property type="entry name" value="CYP9F3-RELATED"/>
    <property type="match status" value="1"/>
</dbReference>
<protein>
    <recommendedName>
        <fullName evidence="18">Cytochrome P450</fullName>
    </recommendedName>
</protein>
<dbReference type="PRINTS" id="PR00463">
    <property type="entry name" value="EP450I"/>
</dbReference>
<dbReference type="FunFam" id="1.10.630.10:FF:000182">
    <property type="entry name" value="Cytochrome P450 3A4"/>
    <property type="match status" value="1"/>
</dbReference>
<gene>
    <name evidence="16" type="ORF">NEZAVI_LOCUS7639</name>
</gene>
<evidence type="ECO:0000256" key="14">
    <source>
        <dbReference type="RuleBase" id="RU000461"/>
    </source>
</evidence>
<evidence type="ECO:0000256" key="2">
    <source>
        <dbReference type="ARBA" id="ARBA00004174"/>
    </source>
</evidence>
<dbReference type="GO" id="GO:0016705">
    <property type="term" value="F:oxidoreductase activity, acting on paired donors, with incorporation or reduction of molecular oxygen"/>
    <property type="evidence" value="ECO:0007669"/>
    <property type="project" value="InterPro"/>
</dbReference>
<evidence type="ECO:0000313" key="16">
    <source>
        <dbReference type="EMBL" id="CAH1397888.1"/>
    </source>
</evidence>
<dbReference type="Pfam" id="PF00067">
    <property type="entry name" value="p450"/>
    <property type="match status" value="1"/>
</dbReference>
<evidence type="ECO:0000256" key="15">
    <source>
        <dbReference type="SAM" id="Phobius"/>
    </source>
</evidence>
<reference evidence="16" key="1">
    <citation type="submission" date="2022-01" db="EMBL/GenBank/DDBJ databases">
        <authorList>
            <person name="King R."/>
        </authorList>
    </citation>
    <scope>NUCLEOTIDE SEQUENCE</scope>
</reference>
<keyword evidence="5 13" id="KW-0349">Heme</keyword>
<evidence type="ECO:0000256" key="1">
    <source>
        <dbReference type="ARBA" id="ARBA00001971"/>
    </source>
</evidence>
<evidence type="ECO:0000256" key="13">
    <source>
        <dbReference type="PIRSR" id="PIRSR602401-1"/>
    </source>
</evidence>
<dbReference type="PRINTS" id="PR00385">
    <property type="entry name" value="P450"/>
</dbReference>
<feature type="transmembrane region" description="Helical" evidence="15">
    <location>
        <begin position="6"/>
        <end position="23"/>
    </location>
</feature>
<comment type="similarity">
    <text evidence="4 14">Belongs to the cytochrome P450 family.</text>
</comment>
<evidence type="ECO:0000256" key="6">
    <source>
        <dbReference type="ARBA" id="ARBA00022723"/>
    </source>
</evidence>
<name>A0A9P0H962_NEZVI</name>
<keyword evidence="6 13" id="KW-0479">Metal-binding</keyword>
<organism evidence="16 17">
    <name type="scientific">Nezara viridula</name>
    <name type="common">Southern green stink bug</name>
    <name type="synonym">Cimex viridulus</name>
    <dbReference type="NCBI Taxonomy" id="85310"/>
    <lineage>
        <taxon>Eukaryota</taxon>
        <taxon>Metazoa</taxon>
        <taxon>Ecdysozoa</taxon>
        <taxon>Arthropoda</taxon>
        <taxon>Hexapoda</taxon>
        <taxon>Insecta</taxon>
        <taxon>Pterygota</taxon>
        <taxon>Neoptera</taxon>
        <taxon>Paraneoptera</taxon>
        <taxon>Hemiptera</taxon>
        <taxon>Heteroptera</taxon>
        <taxon>Panheteroptera</taxon>
        <taxon>Pentatomomorpha</taxon>
        <taxon>Pentatomoidea</taxon>
        <taxon>Pentatomidae</taxon>
        <taxon>Pentatominae</taxon>
        <taxon>Nezara</taxon>
    </lineage>
</organism>
<feature type="binding site" description="axial binding residue" evidence="13">
    <location>
        <position position="445"/>
    </location>
    <ligand>
        <name>heme</name>
        <dbReference type="ChEBI" id="CHEBI:30413"/>
    </ligand>
    <ligandPart>
        <name>Fe</name>
        <dbReference type="ChEBI" id="CHEBI:18248"/>
    </ligandPart>
</feature>
<evidence type="ECO:0000256" key="11">
    <source>
        <dbReference type="ARBA" id="ARBA00023033"/>
    </source>
</evidence>
<keyword evidence="15" id="KW-1133">Transmembrane helix</keyword>
<dbReference type="InterPro" id="IPR036396">
    <property type="entry name" value="Cyt_P450_sf"/>
</dbReference>
<evidence type="ECO:0000256" key="3">
    <source>
        <dbReference type="ARBA" id="ARBA00004406"/>
    </source>
</evidence>
<proteinExistence type="inferred from homology"/>
<keyword evidence="9 14" id="KW-0560">Oxidoreductase</keyword>
<dbReference type="EMBL" id="OV725080">
    <property type="protein sequence ID" value="CAH1397888.1"/>
    <property type="molecule type" value="Genomic_DNA"/>
</dbReference>
<dbReference type="CDD" id="cd11056">
    <property type="entry name" value="CYP6-like"/>
    <property type="match status" value="1"/>
</dbReference>
<keyword evidence="12 15" id="KW-0472">Membrane</keyword>
<sequence>MFAVVSAVGAICFIFVILFIYVIKQYRYWKNLGIPGPDPTFILGNMGDLYYQKASELRIIDSWYQEFNNEPYIGYYNLWKPTLLVMDPQLIKELNEVDFDHFTDHPQICGNSNRDAIMHSLFTMKGNLWKLKRQIFSTLFAPKKLKESVEIMNNYSPALIEEIDVHSECYEEIQMEQIARRHMVRTMSHVMYSLDTSRNEQIFSKLCHLAEVFEHPPPATSRMLTFFTAAPCLFKYLGLSSYPREFWDFFSNLTKHLLESRNELKIGREDLVSLVAQLQNGGSTKSDIIDLRESVGHIFSFFIAGIHSNLTTLSYALFQLSRHPQVQEKLRHEVDSILSGNEYVSYDDVMKMKYLEDVINESLRMYPRGGVKFGAVIMRRTCTTPYKINEKFTIPKGMDVVFPVYSLHMDPRYFPAPEEFIPERFSQQEKPSPVFMPFGKGPRTCIGKRLAYVSLMVALAQIISNYIILPSPDTDYPVKFDPRSMIRTSRPLQKLKVRMHKRRKPCISTQ</sequence>
<evidence type="ECO:0000256" key="8">
    <source>
        <dbReference type="ARBA" id="ARBA00022848"/>
    </source>
</evidence>
<evidence type="ECO:0000313" key="17">
    <source>
        <dbReference type="Proteomes" id="UP001152798"/>
    </source>
</evidence>
<keyword evidence="8" id="KW-0492">Microsome</keyword>
<evidence type="ECO:0000256" key="5">
    <source>
        <dbReference type="ARBA" id="ARBA00022617"/>
    </source>
</evidence>
<keyword evidence="10 13" id="KW-0408">Iron</keyword>
<feature type="transmembrane region" description="Helical" evidence="15">
    <location>
        <begin position="450"/>
        <end position="469"/>
    </location>
</feature>
<dbReference type="OrthoDB" id="6606702at2759"/>